<gene>
    <name evidence="2" type="ORF">PS685_04919</name>
</gene>
<feature type="region of interest" description="Disordered" evidence="1">
    <location>
        <begin position="64"/>
        <end position="88"/>
    </location>
</feature>
<dbReference type="AlphaFoldDB" id="A0A5E6ZRP1"/>
<feature type="compositionally biased region" description="Polar residues" evidence="1">
    <location>
        <begin position="64"/>
        <end position="79"/>
    </location>
</feature>
<sequence>MPINTASYSASNCSMLMSLPISVLRRNSIPIPVNTSRRWLSTVFSSLNSGMPKVSRPPISGFLSNTTGVTPPRTSTSAQPRPAGPAPIMATRLPVGMTLDMSGRQPMANAVSVMYFSTEPMVTAPKPSLRVQAPSHRRSCGHTRPHTSGRVLVWCDNSAAARILPSATSLSQLGMKLCTGHFHSQYGLPQPRQRWACSADCWGLKGS</sequence>
<name>A0A5E6ZRP1_PSEFL</name>
<protein>
    <submittedName>
        <fullName evidence="2">Uncharacterized protein</fullName>
    </submittedName>
</protein>
<dbReference type="EMBL" id="CABVHO010000141">
    <property type="protein sequence ID" value="VVN69016.1"/>
    <property type="molecule type" value="Genomic_DNA"/>
</dbReference>
<evidence type="ECO:0000313" key="3">
    <source>
        <dbReference type="Proteomes" id="UP000326437"/>
    </source>
</evidence>
<dbReference type="Proteomes" id="UP000326437">
    <property type="component" value="Unassembled WGS sequence"/>
</dbReference>
<proteinExistence type="predicted"/>
<evidence type="ECO:0000256" key="1">
    <source>
        <dbReference type="SAM" id="MobiDB-lite"/>
    </source>
</evidence>
<accession>A0A5E6ZRP1</accession>
<evidence type="ECO:0000313" key="2">
    <source>
        <dbReference type="EMBL" id="VVN69016.1"/>
    </source>
</evidence>
<organism evidence="2 3">
    <name type="scientific">Pseudomonas fluorescens</name>
    <dbReference type="NCBI Taxonomy" id="294"/>
    <lineage>
        <taxon>Bacteria</taxon>
        <taxon>Pseudomonadati</taxon>
        <taxon>Pseudomonadota</taxon>
        <taxon>Gammaproteobacteria</taxon>
        <taxon>Pseudomonadales</taxon>
        <taxon>Pseudomonadaceae</taxon>
        <taxon>Pseudomonas</taxon>
    </lineage>
</organism>
<reference evidence="2 3" key="1">
    <citation type="submission" date="2019-09" db="EMBL/GenBank/DDBJ databases">
        <authorList>
            <person name="Chandra G."/>
            <person name="Truman W A."/>
        </authorList>
    </citation>
    <scope>NUCLEOTIDE SEQUENCE [LARGE SCALE GENOMIC DNA]</scope>
    <source>
        <strain evidence="2">PS685</strain>
    </source>
</reference>